<organism evidence="1 2">
    <name type="scientific">Adhaeribacter arboris</name>
    <dbReference type="NCBI Taxonomy" id="2072846"/>
    <lineage>
        <taxon>Bacteria</taxon>
        <taxon>Pseudomonadati</taxon>
        <taxon>Bacteroidota</taxon>
        <taxon>Cytophagia</taxon>
        <taxon>Cytophagales</taxon>
        <taxon>Hymenobacteraceae</taxon>
        <taxon>Adhaeribacter</taxon>
    </lineage>
</organism>
<sequence length="183" mass="20404">MIGETTGGGAHPQMPFSVGQGFVIFIPFARSFNSITQTDWEGRGVIPDVKTTALKALIKAQDLIFRNLLLTVTDQKEKNKYVYYINSLLVNDSNKLLPLNQLVLFAGTYGGLKIYLEKSQLSCKNNNNGGAVSELKLLSNKLFVLDKDAQIKFIKNRKGHYSAIKIFVNDGSVFEEKRTDNPL</sequence>
<evidence type="ECO:0000313" key="2">
    <source>
        <dbReference type="Proteomes" id="UP000240357"/>
    </source>
</evidence>
<comment type="caution">
    <text evidence="1">The sequence shown here is derived from an EMBL/GenBank/DDBJ whole genome shotgun (WGS) entry which is preliminary data.</text>
</comment>
<proteinExistence type="predicted"/>
<dbReference type="Gene3D" id="3.30.750.44">
    <property type="match status" value="1"/>
</dbReference>
<evidence type="ECO:0008006" key="3">
    <source>
        <dbReference type="Google" id="ProtNLM"/>
    </source>
</evidence>
<dbReference type="SUPFAM" id="SSF52096">
    <property type="entry name" value="ClpP/crotonase"/>
    <property type="match status" value="1"/>
</dbReference>
<dbReference type="EMBL" id="PYFT01000001">
    <property type="protein sequence ID" value="PSR54506.1"/>
    <property type="molecule type" value="Genomic_DNA"/>
</dbReference>
<dbReference type="AlphaFoldDB" id="A0A2T2YG59"/>
<dbReference type="InterPro" id="IPR029045">
    <property type="entry name" value="ClpP/crotonase-like_dom_sf"/>
</dbReference>
<dbReference type="Proteomes" id="UP000240357">
    <property type="component" value="Unassembled WGS sequence"/>
</dbReference>
<dbReference type="OrthoDB" id="6397760at2"/>
<dbReference type="PANTHER" id="PTHR11261:SF3">
    <property type="entry name" value="RETINOL-BINDING PROTEIN 3"/>
    <property type="match status" value="1"/>
</dbReference>
<evidence type="ECO:0000313" key="1">
    <source>
        <dbReference type="EMBL" id="PSR54506.1"/>
    </source>
</evidence>
<gene>
    <name evidence="1" type="ORF">AHMF7605_13800</name>
</gene>
<keyword evidence="2" id="KW-1185">Reference proteome</keyword>
<dbReference type="PANTHER" id="PTHR11261">
    <property type="entry name" value="INTERPHOTORECEPTOR RETINOID-BINDING PROTEIN"/>
    <property type="match status" value="1"/>
</dbReference>
<accession>A0A2T2YG59</accession>
<dbReference type="RefSeq" id="WP_106930234.1">
    <property type="nucleotide sequence ID" value="NZ_PYFT01000001.1"/>
</dbReference>
<name>A0A2T2YG59_9BACT</name>
<reference evidence="1 2" key="1">
    <citation type="submission" date="2018-03" db="EMBL/GenBank/DDBJ databases">
        <title>Adhaeribacter sp. HMF7605 Genome sequencing and assembly.</title>
        <authorList>
            <person name="Kang H."/>
            <person name="Kang J."/>
            <person name="Cha I."/>
            <person name="Kim H."/>
            <person name="Joh K."/>
        </authorList>
    </citation>
    <scope>NUCLEOTIDE SEQUENCE [LARGE SCALE GENOMIC DNA]</scope>
    <source>
        <strain evidence="1 2">HMF7605</strain>
    </source>
</reference>
<dbReference type="Gene3D" id="3.90.226.10">
    <property type="entry name" value="2-enoyl-CoA Hydratase, Chain A, domain 1"/>
    <property type="match status" value="1"/>
</dbReference>
<protein>
    <recommendedName>
        <fullName evidence="3">Tail specific protease domain-containing protein</fullName>
    </recommendedName>
</protein>